<feature type="domain" description="RCK C-terminal" evidence="10">
    <location>
        <begin position="478"/>
        <end position="531"/>
    </location>
</feature>
<dbReference type="GO" id="GO:0005886">
    <property type="term" value="C:plasma membrane"/>
    <property type="evidence" value="ECO:0007669"/>
    <property type="project" value="UniProtKB-SubCell"/>
</dbReference>
<dbReference type="Gene3D" id="1.20.1530.20">
    <property type="match status" value="1"/>
</dbReference>
<evidence type="ECO:0000256" key="2">
    <source>
        <dbReference type="ARBA" id="ARBA00022448"/>
    </source>
</evidence>
<evidence type="ECO:0000256" key="5">
    <source>
        <dbReference type="ARBA" id="ARBA00022692"/>
    </source>
</evidence>
<evidence type="ECO:0000256" key="1">
    <source>
        <dbReference type="ARBA" id="ARBA00004651"/>
    </source>
</evidence>
<dbReference type="AlphaFoldDB" id="A0A1Y4L9D3"/>
<dbReference type="Proteomes" id="UP000195897">
    <property type="component" value="Unassembled WGS sequence"/>
</dbReference>
<dbReference type="InterPro" id="IPR038770">
    <property type="entry name" value="Na+/solute_symporter_sf"/>
</dbReference>
<organism evidence="11 12">
    <name type="scientific">Butyricicoccus pullicaecorum</name>
    <dbReference type="NCBI Taxonomy" id="501571"/>
    <lineage>
        <taxon>Bacteria</taxon>
        <taxon>Bacillati</taxon>
        <taxon>Bacillota</taxon>
        <taxon>Clostridia</taxon>
        <taxon>Eubacteriales</taxon>
        <taxon>Butyricicoccaceae</taxon>
        <taxon>Butyricicoccus</taxon>
    </lineage>
</organism>
<dbReference type="Pfam" id="PF02080">
    <property type="entry name" value="TrkA_C"/>
    <property type="match status" value="2"/>
</dbReference>
<dbReference type="InterPro" id="IPR036721">
    <property type="entry name" value="RCK_C_sf"/>
</dbReference>
<dbReference type="EMBL" id="NFKK01000009">
    <property type="protein sequence ID" value="OUP52510.1"/>
    <property type="molecule type" value="Genomic_DNA"/>
</dbReference>
<comment type="subcellular location">
    <subcellularLocation>
        <location evidence="1">Cell membrane</location>
        <topology evidence="1">Multi-pass membrane protein</topology>
    </subcellularLocation>
</comment>
<feature type="domain" description="RCK C-terminal" evidence="10">
    <location>
        <begin position="394"/>
        <end position="476"/>
    </location>
</feature>
<comment type="caution">
    <text evidence="11">The sequence shown here is derived from an EMBL/GenBank/DDBJ whole genome shotgun (WGS) entry which is preliminary data.</text>
</comment>
<dbReference type="RefSeq" id="WP_087372984.1">
    <property type="nucleotide sequence ID" value="NZ_NFKK01000009.1"/>
</dbReference>
<dbReference type="PANTHER" id="PTHR32507">
    <property type="entry name" value="NA(+)/H(+) ANTIPORTER 1"/>
    <property type="match status" value="1"/>
</dbReference>
<accession>A0A1Y4L9D3</accession>
<sequence>MSQPLLLMGVVILICIVMNRFIQRLAVPSLLIFIALGMLFGENGLFRIPFDDYQVSSIICSISLIFIMFYGGFGTNLSAARPVLAKSILLSTVGVALTAGLCGLFVHLVLGLSLYESLLIGAVISSTDAASVFNILRTNRLSLKYGSASLLEIESGSNDPVSYMLTVILVSLLAGESVSVPLMLLSQVAIGILCGVVIGKIAVLLLSRLTFSDEHGKTILVFAVALVSYALPDCLGGNGYLSAYLCGILMGNSSIAHKRQLIHFFDVVTDISQVIIFFLLGLLVTPAELPAVFVPALCIMVFLTLIARPAAVFALLLPFRSPLRQIGIVSWAGLRGAASIVFAIFAVLGGAHTSYNLFNLVFCIVLLSIALQGTLLPWVSRKLDMIDPAEDVSKTFNDYQEENDVDFVKVHIESGHPWIGRSLAELCLPHNLLAVMIARDGDNLVPDGQTVLQDGDLLVFAARAFEDRENLSLREIPIDRGHKWNNRTLREITTPQHTLIILIQRGTRTMIPDGGTRIQTGDILVLAQPGT</sequence>
<dbReference type="GO" id="GO:1902600">
    <property type="term" value="P:proton transmembrane transport"/>
    <property type="evidence" value="ECO:0007669"/>
    <property type="project" value="InterPro"/>
</dbReference>
<dbReference type="NCBIfam" id="NF003716">
    <property type="entry name" value="PRK05326.1-3"/>
    <property type="match status" value="1"/>
</dbReference>
<feature type="transmembrane region" description="Helical" evidence="9">
    <location>
        <begin position="357"/>
        <end position="379"/>
    </location>
</feature>
<keyword evidence="3" id="KW-0050">Antiport</keyword>
<evidence type="ECO:0000256" key="4">
    <source>
        <dbReference type="ARBA" id="ARBA00022475"/>
    </source>
</evidence>
<keyword evidence="5 9" id="KW-0812">Transmembrane</keyword>
<keyword evidence="4" id="KW-1003">Cell membrane</keyword>
<evidence type="ECO:0000256" key="7">
    <source>
        <dbReference type="ARBA" id="ARBA00023065"/>
    </source>
</evidence>
<evidence type="ECO:0000256" key="3">
    <source>
        <dbReference type="ARBA" id="ARBA00022449"/>
    </source>
</evidence>
<dbReference type="SUPFAM" id="SSF116726">
    <property type="entry name" value="TrkA C-terminal domain-like"/>
    <property type="match status" value="2"/>
</dbReference>
<protein>
    <submittedName>
        <fullName evidence="11">K+/H+ antiporter</fullName>
    </submittedName>
</protein>
<dbReference type="Pfam" id="PF00999">
    <property type="entry name" value="Na_H_Exchanger"/>
    <property type="match status" value="1"/>
</dbReference>
<dbReference type="PROSITE" id="PS51202">
    <property type="entry name" value="RCK_C"/>
    <property type="match status" value="2"/>
</dbReference>
<feature type="transmembrane region" description="Helical" evidence="9">
    <location>
        <begin position="29"/>
        <end position="50"/>
    </location>
</feature>
<dbReference type="GO" id="GO:0006813">
    <property type="term" value="P:potassium ion transport"/>
    <property type="evidence" value="ECO:0007669"/>
    <property type="project" value="InterPro"/>
</dbReference>
<feature type="transmembrane region" description="Helical" evidence="9">
    <location>
        <begin position="56"/>
        <end position="77"/>
    </location>
</feature>
<evidence type="ECO:0000256" key="6">
    <source>
        <dbReference type="ARBA" id="ARBA00022989"/>
    </source>
</evidence>
<dbReference type="NCBIfam" id="NF003715">
    <property type="entry name" value="PRK05326.1-2"/>
    <property type="match status" value="1"/>
</dbReference>
<evidence type="ECO:0000313" key="11">
    <source>
        <dbReference type="EMBL" id="OUP52510.1"/>
    </source>
</evidence>
<keyword evidence="8 9" id="KW-0472">Membrane</keyword>
<dbReference type="PANTHER" id="PTHR32507:SF7">
    <property type="entry name" value="K(+)_H(+) ANTIPORTER NHAP2"/>
    <property type="match status" value="1"/>
</dbReference>
<dbReference type="GO" id="GO:0015297">
    <property type="term" value="F:antiporter activity"/>
    <property type="evidence" value="ECO:0007669"/>
    <property type="project" value="UniProtKB-KW"/>
</dbReference>
<feature type="transmembrane region" description="Helical" evidence="9">
    <location>
        <begin position="214"/>
        <end position="231"/>
    </location>
</feature>
<proteinExistence type="predicted"/>
<dbReference type="GO" id="GO:0008324">
    <property type="term" value="F:monoatomic cation transmembrane transporter activity"/>
    <property type="evidence" value="ECO:0007669"/>
    <property type="project" value="InterPro"/>
</dbReference>
<feature type="transmembrane region" description="Helical" evidence="9">
    <location>
        <begin position="328"/>
        <end position="351"/>
    </location>
</feature>
<evidence type="ECO:0000313" key="12">
    <source>
        <dbReference type="Proteomes" id="UP000195897"/>
    </source>
</evidence>
<feature type="transmembrane region" description="Helical" evidence="9">
    <location>
        <begin position="89"/>
        <end position="112"/>
    </location>
</feature>
<gene>
    <name evidence="11" type="ORF">B5F17_08485</name>
</gene>
<evidence type="ECO:0000256" key="9">
    <source>
        <dbReference type="SAM" id="Phobius"/>
    </source>
</evidence>
<feature type="transmembrane region" description="Helical" evidence="9">
    <location>
        <begin position="293"/>
        <end position="316"/>
    </location>
</feature>
<name>A0A1Y4L9D3_9FIRM</name>
<feature type="transmembrane region" description="Helical" evidence="9">
    <location>
        <begin position="188"/>
        <end position="207"/>
    </location>
</feature>
<keyword evidence="6 9" id="KW-1133">Transmembrane helix</keyword>
<feature type="transmembrane region" description="Helical" evidence="9">
    <location>
        <begin position="267"/>
        <end position="287"/>
    </location>
</feature>
<dbReference type="Gene3D" id="3.30.70.1450">
    <property type="entry name" value="Regulator of K+ conductance, C-terminal domain"/>
    <property type="match status" value="2"/>
</dbReference>
<keyword evidence="7" id="KW-0406">Ion transport</keyword>
<feature type="transmembrane region" description="Helical" evidence="9">
    <location>
        <begin position="6"/>
        <end position="22"/>
    </location>
</feature>
<dbReference type="InterPro" id="IPR006153">
    <property type="entry name" value="Cation/H_exchanger_TM"/>
</dbReference>
<keyword evidence="2" id="KW-0813">Transport</keyword>
<evidence type="ECO:0000256" key="8">
    <source>
        <dbReference type="ARBA" id="ARBA00023136"/>
    </source>
</evidence>
<evidence type="ECO:0000259" key="10">
    <source>
        <dbReference type="PROSITE" id="PS51202"/>
    </source>
</evidence>
<reference evidence="12" key="1">
    <citation type="submission" date="2017-04" db="EMBL/GenBank/DDBJ databases">
        <title>Function of individual gut microbiota members based on whole genome sequencing of pure cultures obtained from chicken caecum.</title>
        <authorList>
            <person name="Medvecky M."/>
            <person name="Cejkova D."/>
            <person name="Polansky O."/>
            <person name="Karasova D."/>
            <person name="Kubasova T."/>
            <person name="Cizek A."/>
            <person name="Rychlik I."/>
        </authorList>
    </citation>
    <scope>NUCLEOTIDE SEQUENCE [LARGE SCALE GENOMIC DNA]</scope>
    <source>
        <strain evidence="12">An180</strain>
    </source>
</reference>
<dbReference type="InterPro" id="IPR006037">
    <property type="entry name" value="RCK_C"/>
</dbReference>